<evidence type="ECO:0000313" key="2">
    <source>
        <dbReference type="Proteomes" id="UP001500620"/>
    </source>
</evidence>
<comment type="caution">
    <text evidence="1">The sequence shown here is derived from an EMBL/GenBank/DDBJ whole genome shotgun (WGS) entry which is preliminary data.</text>
</comment>
<gene>
    <name evidence="1" type="ORF">GCM10022255_081130</name>
</gene>
<dbReference type="RefSeq" id="WP_345135797.1">
    <property type="nucleotide sequence ID" value="NZ_BAABAT010000032.1"/>
</dbReference>
<organism evidence="1 2">
    <name type="scientific">Dactylosporangium darangshiense</name>
    <dbReference type="NCBI Taxonomy" id="579108"/>
    <lineage>
        <taxon>Bacteria</taxon>
        <taxon>Bacillati</taxon>
        <taxon>Actinomycetota</taxon>
        <taxon>Actinomycetes</taxon>
        <taxon>Micromonosporales</taxon>
        <taxon>Micromonosporaceae</taxon>
        <taxon>Dactylosporangium</taxon>
    </lineage>
</organism>
<sequence>MSSAQGFSRGALTAIQIAEARHLWPGCVRQGLDALRRFLRRPGRWLYIPWADCPCCDPVYARDELENALRRLPAHARAELRRAVAPLDEEFRRRTLPDPNARFISDWHAAAWWRQRLRE</sequence>
<name>A0ABP8DL60_9ACTN</name>
<proteinExistence type="predicted"/>
<dbReference type="EMBL" id="BAABAT010000032">
    <property type="protein sequence ID" value="GAA4258847.1"/>
    <property type="molecule type" value="Genomic_DNA"/>
</dbReference>
<protein>
    <submittedName>
        <fullName evidence="1">Uncharacterized protein</fullName>
    </submittedName>
</protein>
<reference evidence="2" key="1">
    <citation type="journal article" date="2019" name="Int. J. Syst. Evol. Microbiol.">
        <title>The Global Catalogue of Microorganisms (GCM) 10K type strain sequencing project: providing services to taxonomists for standard genome sequencing and annotation.</title>
        <authorList>
            <consortium name="The Broad Institute Genomics Platform"/>
            <consortium name="The Broad Institute Genome Sequencing Center for Infectious Disease"/>
            <person name="Wu L."/>
            <person name="Ma J."/>
        </authorList>
    </citation>
    <scope>NUCLEOTIDE SEQUENCE [LARGE SCALE GENOMIC DNA]</scope>
    <source>
        <strain evidence="2">JCM 17441</strain>
    </source>
</reference>
<accession>A0ABP8DL60</accession>
<dbReference type="Proteomes" id="UP001500620">
    <property type="component" value="Unassembled WGS sequence"/>
</dbReference>
<evidence type="ECO:0000313" key="1">
    <source>
        <dbReference type="EMBL" id="GAA4258847.1"/>
    </source>
</evidence>
<keyword evidence="2" id="KW-1185">Reference proteome</keyword>